<gene>
    <name evidence="1" type="ORF">E2C01_037800</name>
</gene>
<evidence type="ECO:0000313" key="2">
    <source>
        <dbReference type="Proteomes" id="UP000324222"/>
    </source>
</evidence>
<comment type="caution">
    <text evidence="1">The sequence shown here is derived from an EMBL/GenBank/DDBJ whole genome shotgun (WGS) entry which is preliminary data.</text>
</comment>
<evidence type="ECO:0000313" key="1">
    <source>
        <dbReference type="EMBL" id="MPC44135.1"/>
    </source>
</evidence>
<organism evidence="1 2">
    <name type="scientific">Portunus trituberculatus</name>
    <name type="common">Swimming crab</name>
    <name type="synonym">Neptunus trituberculatus</name>
    <dbReference type="NCBI Taxonomy" id="210409"/>
    <lineage>
        <taxon>Eukaryota</taxon>
        <taxon>Metazoa</taxon>
        <taxon>Ecdysozoa</taxon>
        <taxon>Arthropoda</taxon>
        <taxon>Crustacea</taxon>
        <taxon>Multicrustacea</taxon>
        <taxon>Malacostraca</taxon>
        <taxon>Eumalacostraca</taxon>
        <taxon>Eucarida</taxon>
        <taxon>Decapoda</taxon>
        <taxon>Pleocyemata</taxon>
        <taxon>Brachyura</taxon>
        <taxon>Eubrachyura</taxon>
        <taxon>Portunoidea</taxon>
        <taxon>Portunidae</taxon>
        <taxon>Portuninae</taxon>
        <taxon>Portunus</taxon>
    </lineage>
</organism>
<sequence>MRLRGESERQVGDLDEIQHLSTPVGSSLVGGEGQLDLAGHLESQHHSQDHSTTSLPPGREHTSHFVVATAWRFGVVCWEHTSHSMVATAWRFAVARFLRHALSPSRPQHTSHIAGLSSISIIKQSTSSVFMVADKKKKVSLGPQASAD</sequence>
<keyword evidence="2" id="KW-1185">Reference proteome</keyword>
<name>A0A5B7FF00_PORTR</name>
<proteinExistence type="predicted"/>
<protein>
    <submittedName>
        <fullName evidence="1">Uncharacterized protein</fullName>
    </submittedName>
</protein>
<dbReference type="Proteomes" id="UP000324222">
    <property type="component" value="Unassembled WGS sequence"/>
</dbReference>
<reference evidence="1 2" key="1">
    <citation type="submission" date="2019-05" db="EMBL/GenBank/DDBJ databases">
        <title>Another draft genome of Portunus trituberculatus and its Hox gene families provides insights of decapod evolution.</title>
        <authorList>
            <person name="Jeong J.-H."/>
            <person name="Song I."/>
            <person name="Kim S."/>
            <person name="Choi T."/>
            <person name="Kim D."/>
            <person name="Ryu S."/>
            <person name="Kim W."/>
        </authorList>
    </citation>
    <scope>NUCLEOTIDE SEQUENCE [LARGE SCALE GENOMIC DNA]</scope>
    <source>
        <tissue evidence="1">Muscle</tissue>
    </source>
</reference>
<accession>A0A5B7FF00</accession>
<dbReference type="EMBL" id="VSRR010006141">
    <property type="protein sequence ID" value="MPC44135.1"/>
    <property type="molecule type" value="Genomic_DNA"/>
</dbReference>
<dbReference type="AlphaFoldDB" id="A0A5B7FF00"/>